<protein>
    <recommendedName>
        <fullName evidence="4">DNA polymerase-3 subunit gamma/tau</fullName>
    </recommendedName>
</protein>
<gene>
    <name evidence="2" type="ORF">HLB09_06410</name>
</gene>
<feature type="non-terminal residue" evidence="2">
    <location>
        <position position="1"/>
    </location>
</feature>
<dbReference type="EMBL" id="JABEMA010000064">
    <property type="protein sequence ID" value="NNH22730.1"/>
    <property type="molecule type" value="Genomic_DNA"/>
</dbReference>
<evidence type="ECO:0000256" key="1">
    <source>
        <dbReference type="SAM" id="MobiDB-lite"/>
    </source>
</evidence>
<evidence type="ECO:0000313" key="3">
    <source>
        <dbReference type="Proteomes" id="UP000555552"/>
    </source>
</evidence>
<sequence>EAPAADRAGADAAPDPEDLPSRDDADAEDEGLVGARLVEQLLGGRVIEETGR</sequence>
<evidence type="ECO:0000313" key="2">
    <source>
        <dbReference type="EMBL" id="NNH22730.1"/>
    </source>
</evidence>
<feature type="region of interest" description="Disordered" evidence="1">
    <location>
        <begin position="1"/>
        <end position="32"/>
    </location>
</feature>
<organism evidence="2 3">
    <name type="scientific">Pseudokineococcus marinus</name>
    <dbReference type="NCBI Taxonomy" id="351215"/>
    <lineage>
        <taxon>Bacteria</taxon>
        <taxon>Bacillati</taxon>
        <taxon>Actinomycetota</taxon>
        <taxon>Actinomycetes</taxon>
        <taxon>Kineosporiales</taxon>
        <taxon>Kineosporiaceae</taxon>
        <taxon>Pseudokineococcus</taxon>
    </lineage>
</organism>
<reference evidence="2 3" key="1">
    <citation type="submission" date="2020-05" db="EMBL/GenBank/DDBJ databases">
        <title>MicrobeNet Type strains.</title>
        <authorList>
            <person name="Nicholson A.C."/>
        </authorList>
    </citation>
    <scope>NUCLEOTIDE SEQUENCE [LARGE SCALE GENOMIC DNA]</scope>
    <source>
        <strain evidence="2 3">JCM 14547</strain>
    </source>
</reference>
<comment type="caution">
    <text evidence="2">The sequence shown here is derived from an EMBL/GenBank/DDBJ whole genome shotgun (WGS) entry which is preliminary data.</text>
</comment>
<dbReference type="AlphaFoldDB" id="A0A849BHU7"/>
<proteinExistence type="predicted"/>
<keyword evidence="3" id="KW-1185">Reference proteome</keyword>
<name>A0A849BHU7_9ACTN</name>
<evidence type="ECO:0008006" key="4">
    <source>
        <dbReference type="Google" id="ProtNLM"/>
    </source>
</evidence>
<feature type="compositionally biased region" description="Low complexity" evidence="1">
    <location>
        <begin position="1"/>
        <end position="13"/>
    </location>
</feature>
<accession>A0A849BHU7</accession>
<dbReference type="Proteomes" id="UP000555552">
    <property type="component" value="Unassembled WGS sequence"/>
</dbReference>